<gene>
    <name evidence="8" type="ORF">WA026_012439</name>
</gene>
<evidence type="ECO:0000256" key="3">
    <source>
        <dbReference type="ARBA" id="ARBA00022692"/>
    </source>
</evidence>
<dbReference type="SUPFAM" id="SSF103473">
    <property type="entry name" value="MFS general substrate transporter"/>
    <property type="match status" value="1"/>
</dbReference>
<keyword evidence="9" id="KW-1185">Reference proteome</keyword>
<keyword evidence="4 6" id="KW-1133">Transmembrane helix</keyword>
<accession>A0AAW1UX26</accession>
<evidence type="ECO:0000256" key="5">
    <source>
        <dbReference type="ARBA" id="ARBA00023136"/>
    </source>
</evidence>
<proteinExistence type="predicted"/>
<name>A0AAW1UX26_9CUCU</name>
<feature type="transmembrane region" description="Helical" evidence="6">
    <location>
        <begin position="157"/>
        <end position="179"/>
    </location>
</feature>
<dbReference type="PROSITE" id="PS50850">
    <property type="entry name" value="MFS"/>
    <property type="match status" value="1"/>
</dbReference>
<evidence type="ECO:0000259" key="7">
    <source>
        <dbReference type="PROSITE" id="PS50850"/>
    </source>
</evidence>
<evidence type="ECO:0000313" key="9">
    <source>
        <dbReference type="Proteomes" id="UP001431783"/>
    </source>
</evidence>
<feature type="transmembrane region" description="Helical" evidence="6">
    <location>
        <begin position="133"/>
        <end position="151"/>
    </location>
</feature>
<feature type="domain" description="Major facilitator superfamily (MFS) profile" evidence="7">
    <location>
        <begin position="1"/>
        <end position="404"/>
    </location>
</feature>
<sequence length="407" mass="44680">MASVSHLNKLTGILILNQLCFSMLMVVLFPHLISLGCSQLYLGTTASFISLIGLLWNPVIGSLSDVYGRKFVLVRLITIDALSILMVLLSNSLVVIFVARVISGFAGPTIAMLNSFAGDILTKKDQEIHYSRVPLVMASSMIVGPLVSGFLTELPNGYFLTYAVILTIHLINLGVASTLSSTITNTKPENKKTEKSLSILEVTKRELRSVVLKLTNVKWKEYSDIFSTKLCIELSCSFIYQSIGPSYNDFGVQGRALGYIFIFMSFNAIVANILLRYLKQVLYAEDNYGKKKLFHSATLFVLTACILSFSNTLEMYSFGMMVMSLARTLSDSTFTEALMARVSSEERGGITGAFESITSLCGLLTPVGAGLLIDSYGVKFILKMSIVPTIAGLIVTYIVKEKTQKEK</sequence>
<keyword evidence="5 6" id="KW-0472">Membrane</keyword>
<feature type="transmembrane region" description="Helical" evidence="6">
    <location>
        <begin position="348"/>
        <end position="368"/>
    </location>
</feature>
<dbReference type="Pfam" id="PF07690">
    <property type="entry name" value="MFS_1"/>
    <property type="match status" value="1"/>
</dbReference>
<feature type="transmembrane region" description="Helical" evidence="6">
    <location>
        <begin position="256"/>
        <end position="278"/>
    </location>
</feature>
<keyword evidence="3 6" id="KW-0812">Transmembrane</keyword>
<feature type="transmembrane region" description="Helical" evidence="6">
    <location>
        <begin position="95"/>
        <end position="121"/>
    </location>
</feature>
<feature type="transmembrane region" description="Helical" evidence="6">
    <location>
        <begin position="380"/>
        <end position="399"/>
    </location>
</feature>
<feature type="transmembrane region" description="Helical" evidence="6">
    <location>
        <begin position="72"/>
        <end position="89"/>
    </location>
</feature>
<dbReference type="Gene3D" id="1.20.1250.20">
    <property type="entry name" value="MFS general substrate transporter like domains"/>
    <property type="match status" value="1"/>
</dbReference>
<dbReference type="PRINTS" id="PR01035">
    <property type="entry name" value="TCRTETA"/>
</dbReference>
<dbReference type="EMBL" id="JARQZJ010000096">
    <property type="protein sequence ID" value="KAK9885675.1"/>
    <property type="molecule type" value="Genomic_DNA"/>
</dbReference>
<evidence type="ECO:0000313" key="8">
    <source>
        <dbReference type="EMBL" id="KAK9885675.1"/>
    </source>
</evidence>
<comment type="caution">
    <text evidence="8">The sequence shown here is derived from an EMBL/GenBank/DDBJ whole genome shotgun (WGS) entry which is preliminary data.</text>
</comment>
<dbReference type="PANTHER" id="PTHR23504">
    <property type="entry name" value="MAJOR FACILITATOR SUPERFAMILY DOMAIN-CONTAINING PROTEIN 10"/>
    <property type="match status" value="1"/>
</dbReference>
<feature type="transmembrane region" description="Helical" evidence="6">
    <location>
        <begin position="12"/>
        <end position="33"/>
    </location>
</feature>
<dbReference type="PANTHER" id="PTHR23504:SF14">
    <property type="entry name" value="MAJOR FACILITATOR SUPERFAMILY DOMAIN-CONTAINING PROTEIN 9"/>
    <property type="match status" value="1"/>
</dbReference>
<evidence type="ECO:0000256" key="1">
    <source>
        <dbReference type="ARBA" id="ARBA00004141"/>
    </source>
</evidence>
<dbReference type="AlphaFoldDB" id="A0AAW1UX26"/>
<dbReference type="InterPro" id="IPR001958">
    <property type="entry name" value="Tet-R_TetA/multi-R_MdtG-like"/>
</dbReference>
<dbReference type="GO" id="GO:0016020">
    <property type="term" value="C:membrane"/>
    <property type="evidence" value="ECO:0007669"/>
    <property type="project" value="UniProtKB-SubCell"/>
</dbReference>
<evidence type="ECO:0000256" key="2">
    <source>
        <dbReference type="ARBA" id="ARBA00022448"/>
    </source>
</evidence>
<evidence type="ECO:0000256" key="4">
    <source>
        <dbReference type="ARBA" id="ARBA00022989"/>
    </source>
</evidence>
<dbReference type="Proteomes" id="UP001431783">
    <property type="component" value="Unassembled WGS sequence"/>
</dbReference>
<dbReference type="InterPro" id="IPR011701">
    <property type="entry name" value="MFS"/>
</dbReference>
<organism evidence="8 9">
    <name type="scientific">Henosepilachna vigintioctopunctata</name>
    <dbReference type="NCBI Taxonomy" id="420089"/>
    <lineage>
        <taxon>Eukaryota</taxon>
        <taxon>Metazoa</taxon>
        <taxon>Ecdysozoa</taxon>
        <taxon>Arthropoda</taxon>
        <taxon>Hexapoda</taxon>
        <taxon>Insecta</taxon>
        <taxon>Pterygota</taxon>
        <taxon>Neoptera</taxon>
        <taxon>Endopterygota</taxon>
        <taxon>Coleoptera</taxon>
        <taxon>Polyphaga</taxon>
        <taxon>Cucujiformia</taxon>
        <taxon>Coccinelloidea</taxon>
        <taxon>Coccinellidae</taxon>
        <taxon>Epilachninae</taxon>
        <taxon>Epilachnini</taxon>
        <taxon>Henosepilachna</taxon>
    </lineage>
</organism>
<dbReference type="GO" id="GO:0022857">
    <property type="term" value="F:transmembrane transporter activity"/>
    <property type="evidence" value="ECO:0007669"/>
    <property type="project" value="InterPro"/>
</dbReference>
<keyword evidence="2" id="KW-0813">Transport</keyword>
<reference evidence="8 9" key="1">
    <citation type="submission" date="2023-03" db="EMBL/GenBank/DDBJ databases">
        <title>Genome insight into feeding habits of ladybird beetles.</title>
        <authorList>
            <person name="Li H.-S."/>
            <person name="Huang Y.-H."/>
            <person name="Pang H."/>
        </authorList>
    </citation>
    <scope>NUCLEOTIDE SEQUENCE [LARGE SCALE GENOMIC DNA]</scope>
    <source>
        <strain evidence="8">SYSU_2023b</strain>
        <tissue evidence="8">Whole body</tissue>
    </source>
</reference>
<evidence type="ECO:0000256" key="6">
    <source>
        <dbReference type="SAM" id="Phobius"/>
    </source>
</evidence>
<dbReference type="InterPro" id="IPR020846">
    <property type="entry name" value="MFS_dom"/>
</dbReference>
<feature type="transmembrane region" description="Helical" evidence="6">
    <location>
        <begin position="293"/>
        <end position="313"/>
    </location>
</feature>
<comment type="subcellular location">
    <subcellularLocation>
        <location evidence="1">Membrane</location>
        <topology evidence="1">Multi-pass membrane protein</topology>
    </subcellularLocation>
</comment>
<dbReference type="InterPro" id="IPR036259">
    <property type="entry name" value="MFS_trans_sf"/>
</dbReference>
<feature type="transmembrane region" description="Helical" evidence="6">
    <location>
        <begin position="39"/>
        <end position="60"/>
    </location>
</feature>
<protein>
    <recommendedName>
        <fullName evidence="7">Major facilitator superfamily (MFS) profile domain-containing protein</fullName>
    </recommendedName>
</protein>